<keyword evidence="3" id="KW-1185">Reference proteome</keyword>
<gene>
    <name evidence="2" type="ORF">SAMN04488695_106126</name>
</gene>
<dbReference type="EMBL" id="FOVK01000006">
    <property type="protein sequence ID" value="SFN86415.1"/>
    <property type="molecule type" value="Genomic_DNA"/>
</dbReference>
<organism evidence="2 3">
    <name type="scientific">Proteiniclasticum ruminis</name>
    <dbReference type="NCBI Taxonomy" id="398199"/>
    <lineage>
        <taxon>Bacteria</taxon>
        <taxon>Bacillati</taxon>
        <taxon>Bacillota</taxon>
        <taxon>Clostridia</taxon>
        <taxon>Eubacteriales</taxon>
        <taxon>Clostridiaceae</taxon>
        <taxon>Proteiniclasticum</taxon>
    </lineage>
</organism>
<dbReference type="RefSeq" id="WP_074912234.1">
    <property type="nucleotide sequence ID" value="NZ_FOVK01000006.1"/>
</dbReference>
<accession>A0A1I5CHB4</accession>
<dbReference type="AlphaFoldDB" id="A0A1I5CHB4"/>
<evidence type="ECO:0000313" key="2">
    <source>
        <dbReference type="EMBL" id="SFN86415.1"/>
    </source>
</evidence>
<dbReference type="Pfam" id="PF13646">
    <property type="entry name" value="HEAT_2"/>
    <property type="match status" value="1"/>
</dbReference>
<keyword evidence="1" id="KW-0812">Transmembrane</keyword>
<dbReference type="InterPro" id="IPR016024">
    <property type="entry name" value="ARM-type_fold"/>
</dbReference>
<dbReference type="Proteomes" id="UP000181899">
    <property type="component" value="Unassembled WGS sequence"/>
</dbReference>
<feature type="transmembrane region" description="Helical" evidence="1">
    <location>
        <begin position="6"/>
        <end position="27"/>
    </location>
</feature>
<dbReference type="InterPro" id="IPR011989">
    <property type="entry name" value="ARM-like"/>
</dbReference>
<reference evidence="2 3" key="1">
    <citation type="submission" date="2016-10" db="EMBL/GenBank/DDBJ databases">
        <authorList>
            <person name="de Groot N.N."/>
        </authorList>
    </citation>
    <scope>NUCLEOTIDE SEQUENCE [LARGE SCALE GENOMIC DNA]</scope>
    <source>
        <strain evidence="2 3">ML2</strain>
    </source>
</reference>
<keyword evidence="1" id="KW-0472">Membrane</keyword>
<dbReference type="eggNOG" id="COG1413">
    <property type="taxonomic scope" value="Bacteria"/>
</dbReference>
<dbReference type="Gene3D" id="1.25.10.10">
    <property type="entry name" value="Leucine-rich Repeat Variant"/>
    <property type="match status" value="1"/>
</dbReference>
<proteinExistence type="predicted"/>
<evidence type="ECO:0000313" key="3">
    <source>
        <dbReference type="Proteomes" id="UP000181899"/>
    </source>
</evidence>
<evidence type="ECO:0000256" key="1">
    <source>
        <dbReference type="SAM" id="Phobius"/>
    </source>
</evidence>
<dbReference type="SUPFAM" id="SSF48371">
    <property type="entry name" value="ARM repeat"/>
    <property type="match status" value="1"/>
</dbReference>
<protein>
    <submittedName>
        <fullName evidence="2">HEAT repeat-containing protein</fullName>
    </submittedName>
</protein>
<name>A0A1I5CHB4_9CLOT</name>
<keyword evidence="1" id="KW-1133">Transmembrane helix</keyword>
<dbReference type="OrthoDB" id="2112914at2"/>
<sequence>MIVNVILYSYFFICMLILSYTVFYIFYNYYRKFVNRRVENKWKVLVSQQIQRQSKTAAMDKSFRKRMERDLKKPGNLMNFHLALESFNSKEESFRMFLHDMEDSIVKLAMHYGTKGVMEKSYFCQFFSAFNKGQWSQEKLLYVFLEYLKPSTVYVRESVLKAIYSCGHEEWVLRFFSILTDENWFHHPKLLGDGLVLFTGDRENLAKALCEKRDTYSDFIQQGIIQFISLTSERYKEEMLQCAVDESKNLEIRLAALRYLKKYPYEKARPLLYNYLLNRENLYQLRVVSARTLGSYKAKETVEVLKEALRDPNWYVRFNVSESLLELKVNLVDLKDVFLDEDRYAKDILLYRISERRGK</sequence>
<dbReference type="STRING" id="398199.SAMN05421804_101831"/>